<protein>
    <submittedName>
        <fullName evidence="1">Uncharacterized protein</fullName>
    </submittedName>
</protein>
<name>A0ACB8BE89_9AGAM</name>
<evidence type="ECO:0000313" key="2">
    <source>
        <dbReference type="Proteomes" id="UP000790709"/>
    </source>
</evidence>
<dbReference type="Proteomes" id="UP000790709">
    <property type="component" value="Unassembled WGS sequence"/>
</dbReference>
<reference evidence="1" key="1">
    <citation type="journal article" date="2021" name="New Phytol.">
        <title>Evolutionary innovations through gain and loss of genes in the ectomycorrhizal Boletales.</title>
        <authorList>
            <person name="Wu G."/>
            <person name="Miyauchi S."/>
            <person name="Morin E."/>
            <person name="Kuo A."/>
            <person name="Drula E."/>
            <person name="Varga T."/>
            <person name="Kohler A."/>
            <person name="Feng B."/>
            <person name="Cao Y."/>
            <person name="Lipzen A."/>
            <person name="Daum C."/>
            <person name="Hundley H."/>
            <person name="Pangilinan J."/>
            <person name="Johnson J."/>
            <person name="Barry K."/>
            <person name="LaButti K."/>
            <person name="Ng V."/>
            <person name="Ahrendt S."/>
            <person name="Min B."/>
            <person name="Choi I.G."/>
            <person name="Park H."/>
            <person name="Plett J.M."/>
            <person name="Magnuson J."/>
            <person name="Spatafora J.W."/>
            <person name="Nagy L.G."/>
            <person name="Henrissat B."/>
            <person name="Grigoriev I.V."/>
            <person name="Yang Z.L."/>
            <person name="Xu J."/>
            <person name="Martin F.M."/>
        </authorList>
    </citation>
    <scope>NUCLEOTIDE SEQUENCE</scope>
    <source>
        <strain evidence="1">KUC20120723A-06</strain>
    </source>
</reference>
<comment type="caution">
    <text evidence="1">The sequence shown here is derived from an EMBL/GenBank/DDBJ whole genome shotgun (WGS) entry which is preliminary data.</text>
</comment>
<sequence>MSGFKSHRHSRSTDSPVLPINSSDTRLSSRLTLTKRCTRLLVGLLAVFWLFVFFYWRGGDQLLPEEILGSHSLPPLYEAYNDYERHLPQHNLSLPYPEGRDAKFFWAANHVTGLCSGWGNAMQELLVNAMLAHDTKRAYVFDNFTWDQDGGDYSEFNGKKIPSRIPLSAIISGPIIGSPFEPGDDAPRSVSKEYFKKVCPNPTIIDSAIINENLRTDPNVPALAIFEKWVEKLNSLDDQCVEIQRGTYQLFEIWVFGSRRILSLWPLLSKSPILRKFSWSPLILNTFADNGHLFTSKPASNRFLPSSFKSFTRANGSLHLHNVEPLLTPLQADPIPGLLVLHIRRGDFAGHCEHLAKWSSDWNGFNAFPELPDQFDRPTDGGWGETSEKNMDMYLRRCFPTIEQIVDRVAEVLEDQKRVNGKNKELKRIYIMTNGDTKWLAELGVALTRIKKWESVASSRDLKLSWEAKPVAQAVDMMIGQRAQVFIGNGFSSLTSNIAMFRMLKDLPPADTRFW</sequence>
<evidence type="ECO:0000313" key="1">
    <source>
        <dbReference type="EMBL" id="KAH7924135.1"/>
    </source>
</evidence>
<proteinExistence type="predicted"/>
<dbReference type="EMBL" id="MU266432">
    <property type="protein sequence ID" value="KAH7924135.1"/>
    <property type="molecule type" value="Genomic_DNA"/>
</dbReference>
<organism evidence="1 2">
    <name type="scientific">Leucogyrophana mollusca</name>
    <dbReference type="NCBI Taxonomy" id="85980"/>
    <lineage>
        <taxon>Eukaryota</taxon>
        <taxon>Fungi</taxon>
        <taxon>Dikarya</taxon>
        <taxon>Basidiomycota</taxon>
        <taxon>Agaricomycotina</taxon>
        <taxon>Agaricomycetes</taxon>
        <taxon>Agaricomycetidae</taxon>
        <taxon>Boletales</taxon>
        <taxon>Boletales incertae sedis</taxon>
        <taxon>Leucogyrophana</taxon>
    </lineage>
</organism>
<keyword evidence="2" id="KW-1185">Reference proteome</keyword>
<accession>A0ACB8BE89</accession>
<gene>
    <name evidence="1" type="ORF">BV22DRAFT_1013901</name>
</gene>